<evidence type="ECO:0000259" key="2">
    <source>
        <dbReference type="Pfam" id="PF13203"/>
    </source>
</evidence>
<feature type="domain" description="Putative metallopeptidase" evidence="2">
    <location>
        <begin position="71"/>
        <end position="177"/>
    </location>
</feature>
<dbReference type="Proteomes" id="UP000220752">
    <property type="component" value="Unassembled WGS sequence"/>
</dbReference>
<dbReference type="PANTHER" id="PTHR38730:SF1">
    <property type="entry name" value="SLL7028 PROTEIN"/>
    <property type="match status" value="1"/>
</dbReference>
<dbReference type="PANTHER" id="PTHR38730">
    <property type="entry name" value="SLL7028 PROTEIN"/>
    <property type="match status" value="1"/>
</dbReference>
<sequence length="498" mass="57522">MTGGVCSEAERVLSEVTLLPQTIQKEKFFDPRKPFQSQRPETHEEWQARMGGEVLAVVRSGLYLDFRFLDMALSALSPAPDERCRVLATDGQVLFYQPSHLLRLYQDNPKYLNRLYLHTIFHCVFRHLWLKGRREPQLWSLACDIAVENVIDSLNRTSVKRPLTYVRQNAYQQITAEETVVAAAPVYRWLTRQTPGVLRQLEREFVTDDHRLWPKDAPDQPQQMPTPLPQKTWQKIGERMQTELDLRDKEAGDGADALKQQVKAANRSRRSYRDFLRRFCVLREEVKLDPDEFDLNFYTYGLSVYGNLPLIEPLESRESKKIEELALVIDTSYSTSGELVRAFLAETYTLLKGQENFFHRMNLHLIQADNAIRQDILIHNEDELIHAMNHFELWGGGGTDFRPAFEYVNQLCAEKKFSNLRGLLYFTDGMGTYPAKRPAYDTAFLFLGERFDDANVPPWAMKVVLDEEEFTGAAARPANALADALAEEDDLYRDLNNS</sequence>
<dbReference type="Pfam" id="PF09967">
    <property type="entry name" value="DUF2201"/>
    <property type="match status" value="1"/>
</dbReference>
<evidence type="ECO:0000259" key="1">
    <source>
        <dbReference type="Pfam" id="PF09967"/>
    </source>
</evidence>
<feature type="domain" description="VWA-like" evidence="1">
    <location>
        <begin position="325"/>
        <end position="465"/>
    </location>
</feature>
<name>A0A2A6ZAL5_9FIRM</name>
<gene>
    <name evidence="3" type="ORF">CGS46_08535</name>
</gene>
<organism evidence="3 4">
    <name type="scientific">Faecalibacterium langellae</name>
    <dbReference type="NCBI Taxonomy" id="3435293"/>
    <lineage>
        <taxon>Bacteria</taxon>
        <taxon>Bacillati</taxon>
        <taxon>Bacillota</taxon>
        <taxon>Clostridia</taxon>
        <taxon>Eubacteriales</taxon>
        <taxon>Oscillospiraceae</taxon>
        <taxon>Faecalibacterium</taxon>
    </lineage>
</organism>
<dbReference type="InterPro" id="IPR036465">
    <property type="entry name" value="vWFA_dom_sf"/>
</dbReference>
<dbReference type="Pfam" id="PF13203">
    <property type="entry name" value="DUF2201_N"/>
    <property type="match status" value="1"/>
</dbReference>
<accession>A0A2A6ZAL5</accession>
<dbReference type="CDD" id="cd00198">
    <property type="entry name" value="vWFA"/>
    <property type="match status" value="1"/>
</dbReference>
<dbReference type="InterPro" id="IPR025154">
    <property type="entry name" value="Put_metallopeptidase_dom"/>
</dbReference>
<comment type="caution">
    <text evidence="3">The sequence shown here is derived from an EMBL/GenBank/DDBJ whole genome shotgun (WGS) entry which is preliminary data.</text>
</comment>
<proteinExistence type="predicted"/>
<dbReference type="SUPFAM" id="SSF53300">
    <property type="entry name" value="vWA-like"/>
    <property type="match status" value="1"/>
</dbReference>
<evidence type="ECO:0000313" key="4">
    <source>
        <dbReference type="Proteomes" id="UP000220752"/>
    </source>
</evidence>
<reference evidence="3 4" key="1">
    <citation type="journal article" date="2017" name="Front. Microbiol.">
        <title>New Insights into the Diversity of the Genus Faecalibacterium.</title>
        <authorList>
            <person name="Benevides L."/>
            <person name="Burman S."/>
            <person name="Martin R."/>
            <person name="Robert V."/>
            <person name="Thomas M."/>
            <person name="Miquel S."/>
            <person name="Chain F."/>
            <person name="Sokol H."/>
            <person name="Bermudez-Humaran L.G."/>
            <person name="Morrison M."/>
            <person name="Langella P."/>
            <person name="Azevedo V.A."/>
            <person name="Chatel J.M."/>
            <person name="Soares S."/>
        </authorList>
    </citation>
    <scope>NUCLEOTIDE SEQUENCE [LARGE SCALE GENOMIC DNA]</scope>
    <source>
        <strain evidence="4">CNCM I-4540</strain>
    </source>
</reference>
<evidence type="ECO:0000313" key="3">
    <source>
        <dbReference type="EMBL" id="PDX58374.1"/>
    </source>
</evidence>
<keyword evidence="4" id="KW-1185">Reference proteome</keyword>
<protein>
    <submittedName>
        <fullName evidence="3">Metallopeptidase</fullName>
    </submittedName>
</protein>
<dbReference type="AlphaFoldDB" id="A0A2A6ZAL5"/>
<dbReference type="EMBL" id="NMTQ01000031">
    <property type="protein sequence ID" value="PDX58374.1"/>
    <property type="molecule type" value="Genomic_DNA"/>
</dbReference>
<dbReference type="InterPro" id="IPR018698">
    <property type="entry name" value="VWA-like_dom"/>
</dbReference>